<dbReference type="RefSeq" id="WP_210230292.1">
    <property type="nucleotide sequence ID" value="NZ_CP076022.1"/>
</dbReference>
<evidence type="ECO:0000313" key="2">
    <source>
        <dbReference type="Proteomes" id="UP000676885"/>
    </source>
</evidence>
<reference evidence="1 2" key="1">
    <citation type="submission" date="2021-05" db="EMBL/GenBank/DDBJ databases">
        <title>Novel species in genus Arthrobacter.</title>
        <authorList>
            <person name="Zhang G."/>
        </authorList>
    </citation>
    <scope>NUCLEOTIDE SEQUENCE [LARGE SCALE GENOMIC DNA]</scope>
    <source>
        <strain evidence="2">zg-ZUI227</strain>
    </source>
</reference>
<keyword evidence="2" id="KW-1185">Reference proteome</keyword>
<name>A0A975M6L5_9MICC</name>
<protein>
    <submittedName>
        <fullName evidence="1">Uncharacterized protein</fullName>
    </submittedName>
</protein>
<accession>A0A975M6L5</accession>
<gene>
    <name evidence="1" type="ORF">KKR91_04775</name>
</gene>
<proteinExistence type="predicted"/>
<sequence length="108" mass="11244">MHHRKANGTQTGKTFKLTTATLGPGETLDVAREHSFRPITTRRYRPGPHAVTLQVNGVPSARAAFDLLPAPAAASVGSADRADKADRAADGAVPAAVLLPRIPGADQV</sequence>
<dbReference type="EMBL" id="CP076022">
    <property type="protein sequence ID" value="QWC10921.1"/>
    <property type="molecule type" value="Genomic_DNA"/>
</dbReference>
<evidence type="ECO:0000313" key="1">
    <source>
        <dbReference type="EMBL" id="QWC10921.1"/>
    </source>
</evidence>
<dbReference type="AlphaFoldDB" id="A0A975M6L5"/>
<dbReference type="Proteomes" id="UP000676885">
    <property type="component" value="Chromosome"/>
</dbReference>
<dbReference type="KEGG" id="ajg:KKR91_04775"/>
<organism evidence="1 2">
    <name type="scientific">Arthrobacter jiangjiafuii</name>
    <dbReference type="NCBI Taxonomy" id="2817475"/>
    <lineage>
        <taxon>Bacteria</taxon>
        <taxon>Bacillati</taxon>
        <taxon>Actinomycetota</taxon>
        <taxon>Actinomycetes</taxon>
        <taxon>Micrococcales</taxon>
        <taxon>Micrococcaceae</taxon>
        <taxon>Arthrobacter</taxon>
    </lineage>
</organism>